<reference evidence="3" key="1">
    <citation type="submission" date="2015-09" db="EMBL/GenBank/DDBJ databases">
        <title>Draft Genome Sequences of Two Novel Amoeba-resistant Intranuclear Bacteria, Candidatus Berkiella cookevillensis and Candidatus Berkiella aquae.</title>
        <authorList>
            <person name="Mehari Y.T."/>
            <person name="Arivett B.A."/>
            <person name="Farone A.L."/>
            <person name="Gunderson J.H."/>
            <person name="Farone M.B."/>
        </authorList>
    </citation>
    <scope>NUCLEOTIDE SEQUENCE [LARGE SCALE GENOMIC DNA]</scope>
    <source>
        <strain evidence="3">CC99</strain>
    </source>
</reference>
<evidence type="ECO:0000313" key="5">
    <source>
        <dbReference type="Proteomes" id="UP000051494"/>
    </source>
</evidence>
<feature type="transmembrane region" description="Helical" evidence="1">
    <location>
        <begin position="261"/>
        <end position="280"/>
    </location>
</feature>
<protein>
    <submittedName>
        <fullName evidence="4">RMD1 family protein</fullName>
    </submittedName>
</protein>
<accession>A0A0Q9YDX3</accession>
<dbReference type="Proteomes" id="UP000051494">
    <property type="component" value="Unassembled WGS sequence"/>
</dbReference>
<dbReference type="EMBL" id="LKHV01000005">
    <property type="protein sequence ID" value="KRG18701.1"/>
    <property type="molecule type" value="Genomic_DNA"/>
</dbReference>
<dbReference type="PANTHER" id="PTHR16255:SF1">
    <property type="entry name" value="REQUIRED FOR MEIOTIC NUCLEAR DIVISION PROTEIN 1 HOMOLOG"/>
    <property type="match status" value="1"/>
</dbReference>
<dbReference type="InterPro" id="IPR051624">
    <property type="entry name" value="RMD1/Sad1-interacting"/>
</dbReference>
<feature type="domain" description="DUF155" evidence="2">
    <location>
        <begin position="66"/>
        <end position="234"/>
    </location>
</feature>
<sequence>MPTEEIHLTIMPSVPEELATYFASLGSCEANAVLIGTQIDLRALTNAPLGRTDSVMTKLSHNGIALIYRYGAIMFFNATVSETAQLIALCQPFTTNLFTKPETERFSVQIVPSHSEGIKEGKVFIQKVTKQRLEIIGNALSKSVTLDYQENSISSLFVKVEPIAKRLSEKGKLGHTAKELLQHIGATLLVSQEMIGKIEVAEKPTLLWEQPHLEPLYQQMFDDLEIKERQEIINQKINLIAKTAETSLGVLEHSHSNRLEWYIIILIAIEIVLQLYELFFKPMLHG</sequence>
<gene>
    <name evidence="3" type="ORF">CC99x_01182</name>
    <name evidence="4" type="ORF">CC99x_011995</name>
</gene>
<dbReference type="InterPro" id="IPR003734">
    <property type="entry name" value="DUF155"/>
</dbReference>
<dbReference type="RefSeq" id="WP_057624292.1">
    <property type="nucleotide sequence ID" value="NZ_LKHV02000001.1"/>
</dbReference>
<evidence type="ECO:0000259" key="2">
    <source>
        <dbReference type="Pfam" id="PF02582"/>
    </source>
</evidence>
<reference evidence="4" key="2">
    <citation type="journal article" date="2016" name="Genome Announc.">
        <title>Draft Genome Sequences of Two Novel Amoeba-Resistant Intranuclear Bacteria, 'Candidatus Berkiella cookevillensis' and 'Candidatus Berkiella aquae'.</title>
        <authorList>
            <person name="Mehari Y.T."/>
            <person name="Arivett B.A."/>
            <person name="Farone A.L."/>
            <person name="Gunderson J.H."/>
            <person name="Farone M.B."/>
        </authorList>
    </citation>
    <scope>NUCLEOTIDE SEQUENCE</scope>
    <source>
        <strain evidence="4">CC99</strain>
    </source>
</reference>
<keyword evidence="1" id="KW-0472">Membrane</keyword>
<dbReference type="EMBL" id="LKHV02000001">
    <property type="protein sequence ID" value="MCS5709617.1"/>
    <property type="molecule type" value="Genomic_DNA"/>
</dbReference>
<keyword evidence="5" id="KW-1185">Reference proteome</keyword>
<evidence type="ECO:0000256" key="1">
    <source>
        <dbReference type="SAM" id="Phobius"/>
    </source>
</evidence>
<comment type="caution">
    <text evidence="3">The sequence shown here is derived from an EMBL/GenBank/DDBJ whole genome shotgun (WGS) entry which is preliminary data.</text>
</comment>
<dbReference type="Pfam" id="PF02582">
    <property type="entry name" value="DUF155"/>
    <property type="match status" value="1"/>
</dbReference>
<evidence type="ECO:0000313" key="3">
    <source>
        <dbReference type="EMBL" id="KRG18701.1"/>
    </source>
</evidence>
<evidence type="ECO:0000313" key="4">
    <source>
        <dbReference type="EMBL" id="MCS5709617.1"/>
    </source>
</evidence>
<dbReference type="OrthoDB" id="529323at2"/>
<name>A0A0Q9YDX3_9GAMM</name>
<organism evidence="3">
    <name type="scientific">Candidatus Berkiella cookevillensis</name>
    <dbReference type="NCBI Taxonomy" id="437022"/>
    <lineage>
        <taxon>Bacteria</taxon>
        <taxon>Pseudomonadati</taxon>
        <taxon>Pseudomonadota</taxon>
        <taxon>Gammaproteobacteria</taxon>
        <taxon>Candidatus Berkiellales</taxon>
        <taxon>Candidatus Berkiellaceae</taxon>
        <taxon>Candidatus Berkiella</taxon>
    </lineage>
</organism>
<dbReference type="PANTHER" id="PTHR16255">
    <property type="entry name" value="REQUIRED FOR MEIOTIC NUCLEAR DIVISION PROTEIN 1 HOMOLOG"/>
    <property type="match status" value="1"/>
</dbReference>
<keyword evidence="1" id="KW-0812">Transmembrane</keyword>
<dbReference type="AlphaFoldDB" id="A0A0Q9YDX3"/>
<reference evidence="4" key="3">
    <citation type="submission" date="2021-06" db="EMBL/GenBank/DDBJ databases">
        <title>Genomic Description and Analysis of Intracellular Bacteria, Candidatus Berkiella cookevillensis and Candidatus Berkiella aquae.</title>
        <authorList>
            <person name="Kidane D.T."/>
            <person name="Mehari Y.T."/>
            <person name="Rice F.C."/>
            <person name="Arivett B.A."/>
            <person name="Farone A.L."/>
            <person name="Berk S.G."/>
            <person name="Farone M.B."/>
        </authorList>
    </citation>
    <scope>NUCLEOTIDE SEQUENCE</scope>
    <source>
        <strain evidence="4">CC99</strain>
    </source>
</reference>
<dbReference type="STRING" id="437022.CC99x_01182"/>
<proteinExistence type="predicted"/>
<keyword evidence="1" id="KW-1133">Transmembrane helix</keyword>